<dbReference type="Gene3D" id="3.40.190.10">
    <property type="entry name" value="Periplasmic binding protein-like II"/>
    <property type="match status" value="2"/>
</dbReference>
<protein>
    <submittedName>
        <fullName evidence="6">Molybdate ABC transporter substrate-binding protein</fullName>
    </submittedName>
</protein>
<dbReference type="Proteomes" id="UP000246800">
    <property type="component" value="Unassembled WGS sequence"/>
</dbReference>
<feature type="binding site" evidence="5">
    <location>
        <position position="150"/>
    </location>
    <ligand>
        <name>molybdate</name>
        <dbReference type="ChEBI" id="CHEBI:36264"/>
    </ligand>
</feature>
<dbReference type="InterPro" id="IPR050682">
    <property type="entry name" value="ModA/WtpA"/>
</dbReference>
<dbReference type="GO" id="GO:1901359">
    <property type="term" value="F:tungstate binding"/>
    <property type="evidence" value="ECO:0007669"/>
    <property type="project" value="UniProtKB-ARBA"/>
</dbReference>
<dbReference type="NCBIfam" id="TIGR01256">
    <property type="entry name" value="modA"/>
    <property type="match status" value="1"/>
</dbReference>
<dbReference type="SUPFAM" id="SSF53850">
    <property type="entry name" value="Periplasmic binding protein-like II"/>
    <property type="match status" value="1"/>
</dbReference>
<sequence length="257" mass="28678">MKRWVGLLMVIGLFAVILSACGQKGTQSDDKKSTSEQPLVISAAASLTDVTKVLEKEFHKAHPNISVSFNYGGSGALREQIDKGAPVDVFMSANTKDVDMLKEKGKVRHTYDYAHNKLVLIRRKGSDIQSIDQLGDNDQLAIGEVKSVPAGKYAKTYLEDQNKWSSVENHIVYAQDVREVLNYVKKGNAQLGFVYQTDLYVGKTPHDGVEKVLDAPLKTPIVYRMGTVTDTEAANAWYDFMKSNTAQRILKDYHFEK</sequence>
<proteinExistence type="inferred from homology"/>
<reference evidence="6 7" key="1">
    <citation type="journal article" date="2018" name="Vet. Microbiol.">
        <title>Clonal diversity and geographic distribution of methicillin-resistant Staphylococcus pseudintermedius from Australian animals: Discovery of novel sequence types.</title>
        <authorList>
            <person name="Worthing K.A."/>
            <person name="Abraham S."/>
            <person name="Coombs G.W."/>
            <person name="Pang S."/>
            <person name="Saputra S."/>
            <person name="Jordan D."/>
            <person name="Trott D.J."/>
            <person name="Norris J.M."/>
        </authorList>
    </citation>
    <scope>NUCLEOTIDE SEQUENCE [LARGE SCALE GENOMIC DNA]</scope>
    <source>
        <strain evidence="6 7">ST525 1</strain>
    </source>
</reference>
<name>A0A317YT80_STAPS</name>
<dbReference type="GO" id="GO:0046872">
    <property type="term" value="F:metal ion binding"/>
    <property type="evidence" value="ECO:0007669"/>
    <property type="project" value="UniProtKB-KW"/>
</dbReference>
<keyword evidence="2 5" id="KW-0500">Molybdenum</keyword>
<dbReference type="PANTHER" id="PTHR30632">
    <property type="entry name" value="MOLYBDATE-BINDING PERIPLASMIC PROTEIN"/>
    <property type="match status" value="1"/>
</dbReference>
<feature type="binding site" evidence="5">
    <location>
        <position position="74"/>
    </location>
    <ligand>
        <name>molybdate</name>
        <dbReference type="ChEBI" id="CHEBI:36264"/>
    </ligand>
</feature>
<comment type="caution">
    <text evidence="6">The sequence shown here is derived from an EMBL/GenBank/DDBJ whole genome shotgun (WGS) entry which is preliminary data.</text>
</comment>
<dbReference type="Pfam" id="PF13531">
    <property type="entry name" value="SBP_bac_11"/>
    <property type="match status" value="1"/>
</dbReference>
<feature type="binding site" evidence="5">
    <location>
        <position position="195"/>
    </location>
    <ligand>
        <name>molybdate</name>
        <dbReference type="ChEBI" id="CHEBI:36264"/>
    </ligand>
</feature>
<dbReference type="RefSeq" id="WP_110160219.1">
    <property type="nucleotide sequence ID" value="NZ_BAAFHP010000003.1"/>
</dbReference>
<dbReference type="GO" id="GO:0015689">
    <property type="term" value="P:molybdate ion transport"/>
    <property type="evidence" value="ECO:0007669"/>
    <property type="project" value="InterPro"/>
</dbReference>
<gene>
    <name evidence="6" type="primary">modA</name>
    <name evidence="6" type="ORF">DD902_02705</name>
</gene>
<keyword evidence="4" id="KW-0732">Signal</keyword>
<dbReference type="PROSITE" id="PS51257">
    <property type="entry name" value="PROKAR_LIPOPROTEIN"/>
    <property type="match status" value="1"/>
</dbReference>
<dbReference type="GO" id="GO:0030973">
    <property type="term" value="F:molybdate ion binding"/>
    <property type="evidence" value="ECO:0007669"/>
    <property type="project" value="UniProtKB-ARBA"/>
</dbReference>
<evidence type="ECO:0000313" key="6">
    <source>
        <dbReference type="EMBL" id="PWZ76635.1"/>
    </source>
</evidence>
<evidence type="ECO:0000256" key="2">
    <source>
        <dbReference type="ARBA" id="ARBA00022505"/>
    </source>
</evidence>
<comment type="similarity">
    <text evidence="1">Belongs to the bacterial solute-binding protein ModA family.</text>
</comment>
<dbReference type="AlphaFoldDB" id="A0A317YT80"/>
<evidence type="ECO:0000256" key="4">
    <source>
        <dbReference type="ARBA" id="ARBA00022729"/>
    </source>
</evidence>
<accession>A0A317YT80</accession>
<evidence type="ECO:0000256" key="3">
    <source>
        <dbReference type="ARBA" id="ARBA00022723"/>
    </source>
</evidence>
<evidence type="ECO:0000313" key="7">
    <source>
        <dbReference type="Proteomes" id="UP000246800"/>
    </source>
</evidence>
<evidence type="ECO:0000256" key="5">
    <source>
        <dbReference type="PIRSR" id="PIRSR004846-1"/>
    </source>
</evidence>
<dbReference type="PIRSF" id="PIRSF004846">
    <property type="entry name" value="ModA"/>
    <property type="match status" value="1"/>
</dbReference>
<organism evidence="6 7">
    <name type="scientific">Staphylococcus pseudintermedius</name>
    <dbReference type="NCBI Taxonomy" id="283734"/>
    <lineage>
        <taxon>Bacteria</taxon>
        <taxon>Bacillati</taxon>
        <taxon>Bacillota</taxon>
        <taxon>Bacilli</taxon>
        <taxon>Bacillales</taxon>
        <taxon>Staphylococcaceae</taxon>
        <taxon>Staphylococcus</taxon>
        <taxon>Staphylococcus intermedius group</taxon>
    </lineage>
</organism>
<dbReference type="FunFam" id="3.40.190.10:FF:000035">
    <property type="entry name" value="Molybdate ABC transporter substrate-binding protein"/>
    <property type="match status" value="1"/>
</dbReference>
<keyword evidence="3 5" id="KW-0479">Metal-binding</keyword>
<dbReference type="InterPro" id="IPR005950">
    <property type="entry name" value="ModA"/>
</dbReference>
<evidence type="ECO:0000256" key="1">
    <source>
        <dbReference type="ARBA" id="ARBA00009175"/>
    </source>
</evidence>
<feature type="binding site" evidence="5">
    <location>
        <position position="46"/>
    </location>
    <ligand>
        <name>molybdate</name>
        <dbReference type="ChEBI" id="CHEBI:36264"/>
    </ligand>
</feature>
<feature type="binding site" evidence="5">
    <location>
        <position position="177"/>
    </location>
    <ligand>
        <name>molybdate</name>
        <dbReference type="ChEBI" id="CHEBI:36264"/>
    </ligand>
</feature>
<dbReference type="EMBL" id="QEIT01000011">
    <property type="protein sequence ID" value="PWZ76635.1"/>
    <property type="molecule type" value="Genomic_DNA"/>
</dbReference>
<dbReference type="PANTHER" id="PTHR30632:SF0">
    <property type="entry name" value="SULFATE-BINDING PROTEIN"/>
    <property type="match status" value="1"/>
</dbReference>